<accession>A0AAE1CRB4</accession>
<organism evidence="2 3">
    <name type="scientific">Elysia crispata</name>
    <name type="common">lettuce slug</name>
    <dbReference type="NCBI Taxonomy" id="231223"/>
    <lineage>
        <taxon>Eukaryota</taxon>
        <taxon>Metazoa</taxon>
        <taxon>Spiralia</taxon>
        <taxon>Lophotrochozoa</taxon>
        <taxon>Mollusca</taxon>
        <taxon>Gastropoda</taxon>
        <taxon>Heterobranchia</taxon>
        <taxon>Euthyneura</taxon>
        <taxon>Panpulmonata</taxon>
        <taxon>Sacoglossa</taxon>
        <taxon>Placobranchoidea</taxon>
        <taxon>Plakobranchidae</taxon>
        <taxon>Elysia</taxon>
    </lineage>
</organism>
<gene>
    <name evidence="2" type="ORF">RRG08_065062</name>
</gene>
<protein>
    <submittedName>
        <fullName evidence="2">Uncharacterized protein</fullName>
    </submittedName>
</protein>
<sequence>GYTGLDISHCSHVWIKYLDKVETLYIDTKFHPSTMKTILIVCISLALAATTVNACSSSRRSILCLLNHGQIGHFTGGSIKLQSMEENQICGYNRIFFSVCIAKIT</sequence>
<evidence type="ECO:0000256" key="1">
    <source>
        <dbReference type="SAM" id="Phobius"/>
    </source>
</evidence>
<dbReference type="Proteomes" id="UP001283361">
    <property type="component" value="Unassembled WGS sequence"/>
</dbReference>
<reference evidence="2" key="1">
    <citation type="journal article" date="2023" name="G3 (Bethesda)">
        <title>A reference genome for the long-term kleptoplast-retaining sea slug Elysia crispata morphotype clarki.</title>
        <authorList>
            <person name="Eastman K.E."/>
            <person name="Pendleton A.L."/>
            <person name="Shaikh M.A."/>
            <person name="Suttiyut T."/>
            <person name="Ogas R."/>
            <person name="Tomko P."/>
            <person name="Gavelis G."/>
            <person name="Widhalm J.R."/>
            <person name="Wisecaver J.H."/>
        </authorList>
    </citation>
    <scope>NUCLEOTIDE SEQUENCE</scope>
    <source>
        <strain evidence="2">ECLA1</strain>
    </source>
</reference>
<keyword evidence="1" id="KW-0472">Membrane</keyword>
<keyword evidence="3" id="KW-1185">Reference proteome</keyword>
<feature type="non-terminal residue" evidence="2">
    <location>
        <position position="1"/>
    </location>
</feature>
<evidence type="ECO:0000313" key="2">
    <source>
        <dbReference type="EMBL" id="KAK3729314.1"/>
    </source>
</evidence>
<dbReference type="AlphaFoldDB" id="A0AAE1CRB4"/>
<keyword evidence="1" id="KW-1133">Transmembrane helix</keyword>
<evidence type="ECO:0000313" key="3">
    <source>
        <dbReference type="Proteomes" id="UP001283361"/>
    </source>
</evidence>
<dbReference type="EMBL" id="JAWDGP010007145">
    <property type="protein sequence ID" value="KAK3729314.1"/>
    <property type="molecule type" value="Genomic_DNA"/>
</dbReference>
<keyword evidence="1" id="KW-0812">Transmembrane</keyword>
<comment type="caution">
    <text evidence="2">The sequence shown here is derived from an EMBL/GenBank/DDBJ whole genome shotgun (WGS) entry which is preliminary data.</text>
</comment>
<name>A0AAE1CRB4_9GAST</name>
<proteinExistence type="predicted"/>
<feature type="transmembrane region" description="Helical" evidence="1">
    <location>
        <begin position="37"/>
        <end position="55"/>
    </location>
</feature>